<feature type="transmembrane region" description="Helical" evidence="1">
    <location>
        <begin position="126"/>
        <end position="144"/>
    </location>
</feature>
<dbReference type="EMBL" id="LT576035">
    <property type="protein sequence ID" value="SBN37665.1"/>
    <property type="molecule type" value="Genomic_DNA"/>
</dbReference>
<keyword evidence="1" id="KW-0472">Membrane</keyword>
<sequence length="246" mass="25730">MCAGIDDNAGGKPLTWLGFVPLVAATIGLLLVPGVIVALCAGLPARIALPIAPGVSTAIIVVAAIAADAVGMGWNLWPVAIITIVCAAGCWWMRRIVSRVVDAGAIASRVPRRQASSSTRTTPRRGWWLAGGLLGVFLTGWHMIAQIGRPDNFAQSFDNMFHLNAVRWILDHSNGSSLTMSMTRGDGPTSFYPLAWHDVISLALKTANSADVAAGTNAMVLVISSVVWVLGGGVIASKQHSRSAGV</sequence>
<accession>A0A2C7AH38</accession>
<reference evidence="2" key="1">
    <citation type="submission" date="2016-05" db="EMBL/GenBank/DDBJ databases">
        <authorList>
            <person name="Lavstsen T."/>
            <person name="Jespersen J.S."/>
        </authorList>
    </citation>
    <scope>NUCLEOTIDE SEQUENCE</scope>
    <source>
        <strain evidence="2">PFRJS10</strain>
    </source>
</reference>
<proteinExistence type="predicted"/>
<keyword evidence="1" id="KW-1133">Transmembrane helix</keyword>
<name>A0A2C7AH38_9ACTN</name>
<dbReference type="AlphaFoldDB" id="A0A2C7AH38"/>
<feature type="transmembrane region" description="Helical" evidence="1">
    <location>
        <begin position="16"/>
        <end position="40"/>
    </location>
</feature>
<feature type="transmembrane region" description="Helical" evidence="1">
    <location>
        <begin position="73"/>
        <end position="93"/>
    </location>
</feature>
<feature type="transmembrane region" description="Helical" evidence="1">
    <location>
        <begin position="47"/>
        <end position="67"/>
    </location>
</feature>
<keyword evidence="1" id="KW-0812">Transmembrane</keyword>
<feature type="transmembrane region" description="Helical" evidence="1">
    <location>
        <begin position="218"/>
        <end position="236"/>
    </location>
</feature>
<evidence type="ECO:0000313" key="2">
    <source>
        <dbReference type="EMBL" id="SBN37665.1"/>
    </source>
</evidence>
<protein>
    <submittedName>
        <fullName evidence="2">Uncharacterized protein</fullName>
    </submittedName>
</protein>
<dbReference type="InterPro" id="IPR046671">
    <property type="entry name" value="DUF6541"/>
</dbReference>
<evidence type="ECO:0000256" key="1">
    <source>
        <dbReference type="SAM" id="Phobius"/>
    </source>
</evidence>
<dbReference type="Pfam" id="PF20176">
    <property type="entry name" value="DUF6541"/>
    <property type="match status" value="1"/>
</dbReference>
<organism evidence="2">
    <name type="scientific">Propionibacterium freudenreichii</name>
    <dbReference type="NCBI Taxonomy" id="1744"/>
    <lineage>
        <taxon>Bacteria</taxon>
        <taxon>Bacillati</taxon>
        <taxon>Actinomycetota</taxon>
        <taxon>Actinomycetes</taxon>
        <taxon>Propionibacteriales</taxon>
        <taxon>Propionibacteriaceae</taxon>
        <taxon>Propionibacterium</taxon>
    </lineage>
</organism>
<gene>
    <name evidence="2" type="ORF">PFR_JS10_22</name>
</gene>